<keyword evidence="7" id="KW-1185">Reference proteome</keyword>
<keyword evidence="2" id="KW-0805">Transcription regulation</keyword>
<dbReference type="Proteomes" id="UP000553706">
    <property type="component" value="Unassembled WGS sequence"/>
</dbReference>
<dbReference type="InterPro" id="IPR010359">
    <property type="entry name" value="IrrE_HExxH"/>
</dbReference>
<organism evidence="6 7">
    <name type="scientific">Acidocella aromatica</name>
    <dbReference type="NCBI Taxonomy" id="1303579"/>
    <lineage>
        <taxon>Bacteria</taxon>
        <taxon>Pseudomonadati</taxon>
        <taxon>Pseudomonadota</taxon>
        <taxon>Alphaproteobacteria</taxon>
        <taxon>Acetobacterales</taxon>
        <taxon>Acidocellaceae</taxon>
        <taxon>Acidocella</taxon>
    </lineage>
</organism>
<dbReference type="EMBL" id="JACHFJ010000008">
    <property type="protein sequence ID" value="MBB5373602.1"/>
    <property type="molecule type" value="Genomic_DNA"/>
</dbReference>
<evidence type="ECO:0000256" key="4">
    <source>
        <dbReference type="ARBA" id="ARBA00023163"/>
    </source>
</evidence>
<evidence type="ECO:0000256" key="1">
    <source>
        <dbReference type="ARBA" id="ARBA00007227"/>
    </source>
</evidence>
<comment type="caution">
    <text evidence="6">The sequence shown here is derived from an EMBL/GenBank/DDBJ whole genome shotgun (WGS) entry which is preliminary data.</text>
</comment>
<evidence type="ECO:0000256" key="2">
    <source>
        <dbReference type="ARBA" id="ARBA00023015"/>
    </source>
</evidence>
<comment type="similarity">
    <text evidence="1">Belongs to the short-chain fatty acyl-CoA assimilation regulator (ScfR) family.</text>
</comment>
<dbReference type="Pfam" id="PF01381">
    <property type="entry name" value="HTH_3"/>
    <property type="match status" value="1"/>
</dbReference>
<accession>A0A840VTQ7</accession>
<dbReference type="PANTHER" id="PTHR46797:SF23">
    <property type="entry name" value="HTH-TYPE TRANSCRIPTIONAL REGULATOR SUTR"/>
    <property type="match status" value="1"/>
</dbReference>
<evidence type="ECO:0000313" key="7">
    <source>
        <dbReference type="Proteomes" id="UP000553706"/>
    </source>
</evidence>
<dbReference type="AlphaFoldDB" id="A0A840VTQ7"/>
<dbReference type="Pfam" id="PF06114">
    <property type="entry name" value="Peptidase_M78"/>
    <property type="match status" value="1"/>
</dbReference>
<dbReference type="InterPro" id="IPR050807">
    <property type="entry name" value="TransReg_Diox_bact_type"/>
</dbReference>
<dbReference type="InterPro" id="IPR026281">
    <property type="entry name" value="HTH_RamB"/>
</dbReference>
<protein>
    <recommendedName>
        <fullName evidence="5">HTH cro/C1-type domain-containing protein</fullName>
    </recommendedName>
</protein>
<sequence>MSKAAIGKTIRRLRMEQGYTQQGFAQKLGISTSYLNLVEHDQRNVTASLLFKLTDILKVDLAALSGVQEREYEVALREAFADPSLAVEPVPDSEIQTLAAAPNAARAVLALHRALAGAREEAGGGITLPSGRKILLPNEEVRDFFHDHENHFPALEDAAEQISATLDTAAVGTNHALAERLRRQHGLVVSVRPLPGALRVYDAGNRMLTLSEDLPRESRGFQMAFQLALLEAREPVEKIVKRANPTTRDAAELLRIGLLNYIAGALLMPYEPMLAAARERRYDVDAISARFGVSYEQACHRLSTLQRAGARGVPFFFLRADPAGNVSKRFSASGFPFMRFGGTCPRWIVHSAFATPGATRVQVAQLSATETFLCFARAITGRPARWGEPPPVHVVAMGCDVSHAGELVYGDGLNLATAAVGIGLSCRLCERQDCRSRAFPPIAHRLTIDPQTTSASPYQFEAKPGPS</sequence>
<dbReference type="Pfam" id="PF09856">
    <property type="entry name" value="ScfRs"/>
    <property type="match status" value="1"/>
</dbReference>
<evidence type="ECO:0000259" key="5">
    <source>
        <dbReference type="PROSITE" id="PS50943"/>
    </source>
</evidence>
<feature type="domain" description="HTH cro/C1-type" evidence="5">
    <location>
        <begin position="10"/>
        <end position="64"/>
    </location>
</feature>
<proteinExistence type="inferred from homology"/>
<dbReference type="CDD" id="cd00093">
    <property type="entry name" value="HTH_XRE"/>
    <property type="match status" value="1"/>
</dbReference>
<dbReference type="GO" id="GO:0005829">
    <property type="term" value="C:cytosol"/>
    <property type="evidence" value="ECO:0007669"/>
    <property type="project" value="TreeGrafter"/>
</dbReference>
<evidence type="ECO:0000256" key="3">
    <source>
        <dbReference type="ARBA" id="ARBA00023125"/>
    </source>
</evidence>
<dbReference type="Gene3D" id="1.10.260.40">
    <property type="entry name" value="lambda repressor-like DNA-binding domains"/>
    <property type="match status" value="1"/>
</dbReference>
<dbReference type="SUPFAM" id="SSF47413">
    <property type="entry name" value="lambda repressor-like DNA-binding domains"/>
    <property type="match status" value="1"/>
</dbReference>
<reference evidence="6 7" key="1">
    <citation type="submission" date="2020-08" db="EMBL/GenBank/DDBJ databases">
        <title>Genomic Encyclopedia of Type Strains, Phase IV (KMG-IV): sequencing the most valuable type-strain genomes for metagenomic binning, comparative biology and taxonomic classification.</title>
        <authorList>
            <person name="Goeker M."/>
        </authorList>
    </citation>
    <scope>NUCLEOTIDE SEQUENCE [LARGE SCALE GENOMIC DNA]</scope>
    <source>
        <strain evidence="6 7">DSM 27026</strain>
    </source>
</reference>
<gene>
    <name evidence="6" type="ORF">HNP71_001866</name>
</gene>
<dbReference type="RefSeq" id="WP_183266606.1">
    <property type="nucleotide sequence ID" value="NZ_JACHFJ010000008.1"/>
</dbReference>
<dbReference type="GO" id="GO:0003677">
    <property type="term" value="F:DNA binding"/>
    <property type="evidence" value="ECO:0007669"/>
    <property type="project" value="UniProtKB-KW"/>
</dbReference>
<dbReference type="SMART" id="SM00530">
    <property type="entry name" value="HTH_XRE"/>
    <property type="match status" value="1"/>
</dbReference>
<dbReference type="InterPro" id="IPR001387">
    <property type="entry name" value="Cro/C1-type_HTH"/>
</dbReference>
<name>A0A840VTQ7_9PROT</name>
<dbReference type="PANTHER" id="PTHR46797">
    <property type="entry name" value="HTH-TYPE TRANSCRIPTIONAL REGULATOR"/>
    <property type="match status" value="1"/>
</dbReference>
<evidence type="ECO:0000313" key="6">
    <source>
        <dbReference type="EMBL" id="MBB5373602.1"/>
    </source>
</evidence>
<keyword evidence="4" id="KW-0804">Transcription</keyword>
<dbReference type="PROSITE" id="PS50943">
    <property type="entry name" value="HTH_CROC1"/>
    <property type="match status" value="1"/>
</dbReference>
<dbReference type="InterPro" id="IPR018653">
    <property type="entry name" value="ScfR_C"/>
</dbReference>
<dbReference type="GO" id="GO:0003700">
    <property type="term" value="F:DNA-binding transcription factor activity"/>
    <property type="evidence" value="ECO:0007669"/>
    <property type="project" value="TreeGrafter"/>
</dbReference>
<keyword evidence="3" id="KW-0238">DNA-binding</keyword>
<dbReference type="InterPro" id="IPR010982">
    <property type="entry name" value="Lambda_DNA-bd_dom_sf"/>
</dbReference>
<dbReference type="PIRSF" id="PIRSF019251">
    <property type="entry name" value="Rv0465c"/>
    <property type="match status" value="1"/>
</dbReference>